<dbReference type="PANTHER" id="PTHR38406">
    <property type="entry name" value="TRANSCRIPTIONAL REPRESSOR OPI1"/>
    <property type="match status" value="1"/>
</dbReference>
<evidence type="ECO:0000313" key="2">
    <source>
        <dbReference type="EMBL" id="EME43153.1"/>
    </source>
</evidence>
<evidence type="ECO:0000313" key="3">
    <source>
        <dbReference type="Proteomes" id="UP000016933"/>
    </source>
</evidence>
<dbReference type="GO" id="GO:0006357">
    <property type="term" value="P:regulation of transcription by RNA polymerase II"/>
    <property type="evidence" value="ECO:0007669"/>
    <property type="project" value="TreeGrafter"/>
</dbReference>
<protein>
    <recommendedName>
        <fullName evidence="4">Opi1-domain-containing protein</fullName>
    </recommendedName>
</protein>
<dbReference type="eggNOG" id="ENOG502RG16">
    <property type="taxonomic scope" value="Eukaryota"/>
</dbReference>
<feature type="region of interest" description="Disordered" evidence="1">
    <location>
        <begin position="476"/>
        <end position="498"/>
    </location>
</feature>
<feature type="region of interest" description="Disordered" evidence="1">
    <location>
        <begin position="54"/>
        <end position="105"/>
    </location>
</feature>
<dbReference type="GO" id="GO:0005783">
    <property type="term" value="C:endoplasmic reticulum"/>
    <property type="evidence" value="ECO:0007669"/>
    <property type="project" value="TreeGrafter"/>
</dbReference>
<feature type="compositionally biased region" description="Basic and acidic residues" evidence="1">
    <location>
        <begin position="345"/>
        <end position="356"/>
    </location>
</feature>
<reference evidence="2 3" key="2">
    <citation type="journal article" date="2012" name="PLoS Pathog.">
        <title>Diverse lifestyles and strategies of plant pathogenesis encoded in the genomes of eighteen Dothideomycetes fungi.</title>
        <authorList>
            <person name="Ohm R.A."/>
            <person name="Feau N."/>
            <person name="Henrissat B."/>
            <person name="Schoch C.L."/>
            <person name="Horwitz B.A."/>
            <person name="Barry K.W."/>
            <person name="Condon B.J."/>
            <person name="Copeland A.C."/>
            <person name="Dhillon B."/>
            <person name="Glaser F."/>
            <person name="Hesse C.N."/>
            <person name="Kosti I."/>
            <person name="LaButti K."/>
            <person name="Lindquist E.A."/>
            <person name="Lucas S."/>
            <person name="Salamov A.A."/>
            <person name="Bradshaw R.E."/>
            <person name="Ciuffetti L."/>
            <person name="Hamelin R.C."/>
            <person name="Kema G.H.J."/>
            <person name="Lawrence C."/>
            <person name="Scott J.A."/>
            <person name="Spatafora J.W."/>
            <person name="Turgeon B.G."/>
            <person name="de Wit P.J.G.M."/>
            <person name="Zhong S."/>
            <person name="Goodwin S.B."/>
            <person name="Grigoriev I.V."/>
        </authorList>
    </citation>
    <scope>NUCLEOTIDE SEQUENCE [LARGE SCALE GENOMIC DNA]</scope>
    <source>
        <strain evidence="3">NZE10 / CBS 128990</strain>
    </source>
</reference>
<feature type="compositionally biased region" description="Polar residues" evidence="1">
    <location>
        <begin position="78"/>
        <end position="89"/>
    </location>
</feature>
<dbReference type="STRING" id="675120.M2WM87"/>
<dbReference type="InterPro" id="IPR013927">
    <property type="entry name" value="TF_Opi1_Ccg-8"/>
</dbReference>
<proteinExistence type="predicted"/>
<feature type="region of interest" description="Disordered" evidence="1">
    <location>
        <begin position="123"/>
        <end position="151"/>
    </location>
</feature>
<evidence type="ECO:0000256" key="1">
    <source>
        <dbReference type="SAM" id="MobiDB-lite"/>
    </source>
</evidence>
<dbReference type="OMA" id="YSPRFKY"/>
<dbReference type="EMBL" id="KB446540">
    <property type="protein sequence ID" value="EME43153.1"/>
    <property type="molecule type" value="Genomic_DNA"/>
</dbReference>
<dbReference type="GO" id="GO:0005634">
    <property type="term" value="C:nucleus"/>
    <property type="evidence" value="ECO:0007669"/>
    <property type="project" value="TreeGrafter"/>
</dbReference>
<organism evidence="2 3">
    <name type="scientific">Dothistroma septosporum (strain NZE10 / CBS 128990)</name>
    <name type="common">Red band needle blight fungus</name>
    <name type="synonym">Mycosphaerella pini</name>
    <dbReference type="NCBI Taxonomy" id="675120"/>
    <lineage>
        <taxon>Eukaryota</taxon>
        <taxon>Fungi</taxon>
        <taxon>Dikarya</taxon>
        <taxon>Ascomycota</taxon>
        <taxon>Pezizomycotina</taxon>
        <taxon>Dothideomycetes</taxon>
        <taxon>Dothideomycetidae</taxon>
        <taxon>Mycosphaerellales</taxon>
        <taxon>Mycosphaerellaceae</taxon>
        <taxon>Dothistroma</taxon>
    </lineage>
</organism>
<evidence type="ECO:0008006" key="4">
    <source>
        <dbReference type="Google" id="ProtNLM"/>
    </source>
</evidence>
<reference evidence="3" key="1">
    <citation type="journal article" date="2012" name="PLoS Genet.">
        <title>The genomes of the fungal plant pathogens Cladosporium fulvum and Dothistroma septosporum reveal adaptation to different hosts and lifestyles but also signatures of common ancestry.</title>
        <authorList>
            <person name="de Wit P.J.G.M."/>
            <person name="van der Burgt A."/>
            <person name="Oekmen B."/>
            <person name="Stergiopoulos I."/>
            <person name="Abd-Elsalam K.A."/>
            <person name="Aerts A.L."/>
            <person name="Bahkali A.H."/>
            <person name="Beenen H.G."/>
            <person name="Chettri P."/>
            <person name="Cox M.P."/>
            <person name="Datema E."/>
            <person name="de Vries R.P."/>
            <person name="Dhillon B."/>
            <person name="Ganley A.R."/>
            <person name="Griffiths S.A."/>
            <person name="Guo Y."/>
            <person name="Hamelin R.C."/>
            <person name="Henrissat B."/>
            <person name="Kabir M.S."/>
            <person name="Jashni M.K."/>
            <person name="Kema G."/>
            <person name="Klaubauf S."/>
            <person name="Lapidus A."/>
            <person name="Levasseur A."/>
            <person name="Lindquist E."/>
            <person name="Mehrabi R."/>
            <person name="Ohm R.A."/>
            <person name="Owen T.J."/>
            <person name="Salamov A."/>
            <person name="Schwelm A."/>
            <person name="Schijlen E."/>
            <person name="Sun H."/>
            <person name="van den Burg H.A."/>
            <person name="van Ham R.C.H.J."/>
            <person name="Zhang S."/>
            <person name="Goodwin S.B."/>
            <person name="Grigoriev I.V."/>
            <person name="Collemare J."/>
            <person name="Bradshaw R.E."/>
        </authorList>
    </citation>
    <scope>NUCLEOTIDE SEQUENCE [LARGE SCALE GENOMIC DNA]</scope>
    <source>
        <strain evidence="3">NZE10 / CBS 128990</strain>
    </source>
</reference>
<dbReference type="Proteomes" id="UP000016933">
    <property type="component" value="Unassembled WGS sequence"/>
</dbReference>
<dbReference type="AlphaFoldDB" id="M2WM87"/>
<name>M2WM87_DOTSN</name>
<feature type="compositionally biased region" description="Basic and acidic residues" evidence="1">
    <location>
        <begin position="220"/>
        <end position="231"/>
    </location>
</feature>
<dbReference type="GO" id="GO:0003714">
    <property type="term" value="F:transcription corepressor activity"/>
    <property type="evidence" value="ECO:0007669"/>
    <property type="project" value="InterPro"/>
</dbReference>
<dbReference type="PANTHER" id="PTHR38406:SF1">
    <property type="entry name" value="TRANSCRIPTIONAL REPRESSOR OPI1"/>
    <property type="match status" value="1"/>
</dbReference>
<feature type="compositionally biased region" description="Basic and acidic residues" evidence="1">
    <location>
        <begin position="263"/>
        <end position="278"/>
    </location>
</feature>
<gene>
    <name evidence="2" type="ORF">DOTSEDRAFT_72508</name>
</gene>
<sequence>MEAVKETSKPPAYRQTSPEQVMWPSVPDHQPRPSSELTLPDIRTITSNEYIQHIDSPKSRHGSPVSVRSLPRIDPGTFDQSRASDTTMGSPIETGSVMSVDERPGRSTSADEITAAEALSGLGNPRHYARSSRGQNGHVSSHATSANGARGPEPLLELVSQAHPWVGGSIRGSMSVYETTKYYSPRIVQYGVNFMERNIGTPIVNTVGTVGTITGVEGQLRRHLDSRRPQDIEAGTAKSNGDVPMEVNGVEQLPPYPTSRPPSYREEPSPHAIDRSQDRPAANRTWSSRVFVTTSGLSVALSTTSRQSLRFCLKLLASQFQNVEHLTKALSMALNNYEETRKRVRENREADLEKGHRSTTPDQDDDARRLAQEIRQHCDTIWSTIQNVVQGVSRSVGGALPQNAREFVRAQLMSLPQRWRIVSDHQANVPSETSRAAQRMIDFATEGLDMMTQVSGVLKATLDSAEQWLATVGRRDATAQEDCAMSDAPAQQEHNEKS</sequence>
<dbReference type="Pfam" id="PF08618">
    <property type="entry name" value="Opi1"/>
    <property type="match status" value="2"/>
</dbReference>
<dbReference type="GO" id="GO:0008654">
    <property type="term" value="P:phospholipid biosynthetic process"/>
    <property type="evidence" value="ECO:0007669"/>
    <property type="project" value="TreeGrafter"/>
</dbReference>
<dbReference type="HOGENOM" id="CLU_015714_2_0_1"/>
<feature type="region of interest" description="Disordered" evidence="1">
    <location>
        <begin position="1"/>
        <end position="40"/>
    </location>
</feature>
<feature type="region of interest" description="Disordered" evidence="1">
    <location>
        <begin position="220"/>
        <end position="282"/>
    </location>
</feature>
<feature type="compositionally biased region" description="Polar residues" evidence="1">
    <location>
        <begin position="132"/>
        <end position="147"/>
    </location>
</feature>
<feature type="region of interest" description="Disordered" evidence="1">
    <location>
        <begin position="345"/>
        <end position="366"/>
    </location>
</feature>
<dbReference type="OrthoDB" id="2441642at2759"/>
<accession>M2WM87</accession>
<keyword evidence="3" id="KW-1185">Reference proteome</keyword>
<dbReference type="GO" id="GO:0030968">
    <property type="term" value="P:endoplasmic reticulum unfolded protein response"/>
    <property type="evidence" value="ECO:0007669"/>
    <property type="project" value="TreeGrafter"/>
</dbReference>